<keyword evidence="3" id="KW-1185">Reference proteome</keyword>
<gene>
    <name evidence="2" type="ORF">FE394_04945</name>
</gene>
<name>A0ABU4SIY8_9GAMM</name>
<evidence type="ECO:0000313" key="3">
    <source>
        <dbReference type="Proteomes" id="UP001271640"/>
    </source>
</evidence>
<evidence type="ECO:0000313" key="2">
    <source>
        <dbReference type="EMBL" id="MDX7998555.1"/>
    </source>
</evidence>
<accession>A0ABU4SIY8</accession>
<dbReference type="InterPro" id="IPR001041">
    <property type="entry name" value="2Fe-2S_ferredoxin-type"/>
</dbReference>
<reference evidence="3" key="1">
    <citation type="journal article" date="2024" name="Toxins">
        <title>Genome Sequence Analysis of Native Xenorhabdus Strains Isolated from Entomopathogenic Nematodes in Argentina.</title>
        <authorList>
            <person name="Palma L."/>
            <person name="Frizzo L."/>
            <person name="Kaiser S."/>
            <person name="Berry C."/>
            <person name="Caballero P."/>
            <person name="Bode H.B."/>
            <person name="Del Valle E.E."/>
        </authorList>
    </citation>
    <scope>NUCLEOTIDE SEQUENCE [LARGE SCALE GENOMIC DNA]</scope>
    <source>
        <strain evidence="3">Reich</strain>
    </source>
</reference>
<dbReference type="Gene3D" id="3.10.20.30">
    <property type="match status" value="1"/>
</dbReference>
<dbReference type="PROSITE" id="PS51085">
    <property type="entry name" value="2FE2S_FER_2"/>
    <property type="match status" value="1"/>
</dbReference>
<dbReference type="InterPro" id="IPR036010">
    <property type="entry name" value="2Fe-2S_ferredoxin-like_sf"/>
</dbReference>
<proteinExistence type="predicted"/>
<dbReference type="SUPFAM" id="SSF54292">
    <property type="entry name" value="2Fe-2S ferredoxin-like"/>
    <property type="match status" value="1"/>
</dbReference>
<comment type="caution">
    <text evidence="2">The sequence shown here is derived from an EMBL/GenBank/DDBJ whole genome shotgun (WGS) entry which is preliminary data.</text>
</comment>
<dbReference type="InterPro" id="IPR012675">
    <property type="entry name" value="Beta-grasp_dom_sf"/>
</dbReference>
<organism evidence="2 3">
    <name type="scientific">Xenorhabdus littoralis</name>
    <dbReference type="NCBI Taxonomy" id="2582835"/>
    <lineage>
        <taxon>Bacteria</taxon>
        <taxon>Pseudomonadati</taxon>
        <taxon>Pseudomonadota</taxon>
        <taxon>Gammaproteobacteria</taxon>
        <taxon>Enterobacterales</taxon>
        <taxon>Morganellaceae</taxon>
        <taxon>Xenorhabdus</taxon>
    </lineage>
</organism>
<dbReference type="InterPro" id="IPR006058">
    <property type="entry name" value="2Fe2S_fd_BS"/>
</dbReference>
<dbReference type="Pfam" id="PF00111">
    <property type="entry name" value="Fer2"/>
    <property type="match status" value="1"/>
</dbReference>
<dbReference type="PROSITE" id="PS00197">
    <property type="entry name" value="2FE2S_FER_1"/>
    <property type="match status" value="1"/>
</dbReference>
<feature type="domain" description="2Fe-2S ferredoxin-type" evidence="1">
    <location>
        <begin position="1"/>
        <end position="52"/>
    </location>
</feature>
<dbReference type="EMBL" id="VCDP01000016">
    <property type="protein sequence ID" value="MDX7998555.1"/>
    <property type="molecule type" value="Genomic_DNA"/>
</dbReference>
<dbReference type="Proteomes" id="UP001271640">
    <property type="component" value="Unassembled WGS sequence"/>
</dbReference>
<sequence length="52" mass="5691">MAKSAIELEVDSESTILQFIERNNVASVECLCHEGVCGTCETMILKGNTLMQ</sequence>
<protein>
    <submittedName>
        <fullName evidence="2">2Fe-2S iron-sulfur cluster binding domain-containing protein</fullName>
    </submittedName>
</protein>
<dbReference type="CDD" id="cd00207">
    <property type="entry name" value="fer2"/>
    <property type="match status" value="1"/>
</dbReference>
<evidence type="ECO:0000259" key="1">
    <source>
        <dbReference type="PROSITE" id="PS51085"/>
    </source>
</evidence>